<feature type="modified residue" description="Phosphohistidine" evidence="10">
    <location>
        <position position="255"/>
    </location>
</feature>
<evidence type="ECO:0000256" key="2">
    <source>
        <dbReference type="ARBA" id="ARBA00022475"/>
    </source>
</evidence>
<accession>A0ABV7D3Q1</accession>
<feature type="compositionally biased region" description="Polar residues" evidence="12">
    <location>
        <begin position="20"/>
        <end position="31"/>
    </location>
</feature>
<dbReference type="PROSITE" id="PS50894">
    <property type="entry name" value="HPT"/>
    <property type="match status" value="1"/>
</dbReference>
<dbReference type="InterPro" id="IPR001789">
    <property type="entry name" value="Sig_transdc_resp-reg_receiver"/>
</dbReference>
<dbReference type="Pfam" id="PF01627">
    <property type="entry name" value="Hpt"/>
    <property type="match status" value="1"/>
</dbReference>
<evidence type="ECO:0000256" key="9">
    <source>
        <dbReference type="ARBA" id="ARBA00023136"/>
    </source>
</evidence>
<dbReference type="Gene3D" id="1.20.120.160">
    <property type="entry name" value="HPT domain"/>
    <property type="match status" value="1"/>
</dbReference>
<keyword evidence="5" id="KW-0547">Nucleotide-binding</keyword>
<dbReference type="Gene3D" id="3.40.50.2300">
    <property type="match status" value="1"/>
</dbReference>
<comment type="caution">
    <text evidence="15">The sequence shown here is derived from an EMBL/GenBank/DDBJ whole genome shotgun (WGS) entry which is preliminary data.</text>
</comment>
<evidence type="ECO:0000313" key="15">
    <source>
        <dbReference type="EMBL" id="MFC3051669.1"/>
    </source>
</evidence>
<dbReference type="EMBL" id="JBHRSL010000004">
    <property type="protein sequence ID" value="MFC3051669.1"/>
    <property type="molecule type" value="Genomic_DNA"/>
</dbReference>
<comment type="subcellular location">
    <subcellularLocation>
        <location evidence="1">Cell membrane</location>
        <topology evidence="1">Multi-pass membrane protein</topology>
    </subcellularLocation>
</comment>
<proteinExistence type="predicted"/>
<keyword evidence="9" id="KW-0472">Membrane</keyword>
<gene>
    <name evidence="15" type="ORF">ACFOKA_07125</name>
</gene>
<evidence type="ECO:0000259" key="14">
    <source>
        <dbReference type="PROSITE" id="PS50894"/>
    </source>
</evidence>
<feature type="domain" description="HPt" evidence="14">
    <location>
        <begin position="216"/>
        <end position="309"/>
    </location>
</feature>
<evidence type="ECO:0000256" key="10">
    <source>
        <dbReference type="PROSITE-ProRule" id="PRU00110"/>
    </source>
</evidence>
<feature type="domain" description="Response regulatory" evidence="13">
    <location>
        <begin position="58"/>
        <end position="175"/>
    </location>
</feature>
<evidence type="ECO:0000256" key="11">
    <source>
        <dbReference type="PROSITE-ProRule" id="PRU00169"/>
    </source>
</evidence>
<dbReference type="PANTHER" id="PTHR45339">
    <property type="entry name" value="HYBRID SIGNAL TRANSDUCTION HISTIDINE KINASE J"/>
    <property type="match status" value="1"/>
</dbReference>
<organism evidence="15 16">
    <name type="scientific">Kordiimonas pumila</name>
    <dbReference type="NCBI Taxonomy" id="2161677"/>
    <lineage>
        <taxon>Bacteria</taxon>
        <taxon>Pseudomonadati</taxon>
        <taxon>Pseudomonadota</taxon>
        <taxon>Alphaproteobacteria</taxon>
        <taxon>Kordiimonadales</taxon>
        <taxon>Kordiimonadaceae</taxon>
        <taxon>Kordiimonas</taxon>
    </lineage>
</organism>
<protein>
    <submittedName>
        <fullName evidence="15">Response regulator</fullName>
    </submittedName>
</protein>
<dbReference type="SMART" id="SM00448">
    <property type="entry name" value="REC"/>
    <property type="match status" value="1"/>
</dbReference>
<dbReference type="Proteomes" id="UP001595444">
    <property type="component" value="Unassembled WGS sequence"/>
</dbReference>
<evidence type="ECO:0000256" key="1">
    <source>
        <dbReference type="ARBA" id="ARBA00004651"/>
    </source>
</evidence>
<keyword evidence="16" id="KW-1185">Reference proteome</keyword>
<dbReference type="CDD" id="cd00088">
    <property type="entry name" value="HPT"/>
    <property type="match status" value="1"/>
</dbReference>
<comment type="caution">
    <text evidence="11">Lacks conserved residue(s) required for the propagation of feature annotation.</text>
</comment>
<dbReference type="InterPro" id="IPR008207">
    <property type="entry name" value="Sig_transdc_His_kin_Hpt_dom"/>
</dbReference>
<dbReference type="Pfam" id="PF00072">
    <property type="entry name" value="Response_reg"/>
    <property type="match status" value="1"/>
</dbReference>
<dbReference type="PROSITE" id="PS50110">
    <property type="entry name" value="RESPONSE_REGULATORY"/>
    <property type="match status" value="1"/>
</dbReference>
<keyword evidence="8" id="KW-0902">Two-component regulatory system</keyword>
<dbReference type="SUPFAM" id="SSF47226">
    <property type="entry name" value="Histidine-containing phosphotransfer domain, HPT domain"/>
    <property type="match status" value="1"/>
</dbReference>
<evidence type="ECO:0000259" key="13">
    <source>
        <dbReference type="PROSITE" id="PS50110"/>
    </source>
</evidence>
<dbReference type="PANTHER" id="PTHR45339:SF1">
    <property type="entry name" value="HYBRID SIGNAL TRANSDUCTION HISTIDINE KINASE J"/>
    <property type="match status" value="1"/>
</dbReference>
<keyword evidence="7" id="KW-1133">Transmembrane helix</keyword>
<name>A0ABV7D3Q1_9PROT</name>
<sequence length="317" mass="34763">MSPVTPQEKSDVSLPDTEENTPATAGQSAENTENKEEIAGEDEAETQPLEPALPPLATVLVLDTSTIMHRILTQMLAKSRIDTQAARKKADAMDLCHKTEFDMILVEVSPPKYNGTDITGEIRALGGAYKTVPIVAISANLTKADWPPYAEAGMAAFVKKPVNEINLLNIMRKELQLPLEKAVAKPLDDDDIHAIAGEDELSLLNWETVREYHAILKNDYRSMMEDFLVLAPSLIKAIGEAVVAGDAKKVGELAHQLKSTSLIFGAEHMSNAAAQLEIMGYNDNLADANQFYKELHMLFSRIKPALKKKLVLLHNAP</sequence>
<dbReference type="InterPro" id="IPR036641">
    <property type="entry name" value="HPT_dom_sf"/>
</dbReference>
<reference evidence="16" key="1">
    <citation type="journal article" date="2019" name="Int. J. Syst. Evol. Microbiol.">
        <title>The Global Catalogue of Microorganisms (GCM) 10K type strain sequencing project: providing services to taxonomists for standard genome sequencing and annotation.</title>
        <authorList>
            <consortium name="The Broad Institute Genomics Platform"/>
            <consortium name="The Broad Institute Genome Sequencing Center for Infectious Disease"/>
            <person name="Wu L."/>
            <person name="Ma J."/>
        </authorList>
    </citation>
    <scope>NUCLEOTIDE SEQUENCE [LARGE SCALE GENOMIC DNA]</scope>
    <source>
        <strain evidence="16">KCTC 62164</strain>
    </source>
</reference>
<dbReference type="SUPFAM" id="SSF52172">
    <property type="entry name" value="CheY-like"/>
    <property type="match status" value="1"/>
</dbReference>
<evidence type="ECO:0000256" key="3">
    <source>
        <dbReference type="ARBA" id="ARBA00022553"/>
    </source>
</evidence>
<keyword evidence="3 10" id="KW-0597">Phosphoprotein</keyword>
<dbReference type="RefSeq" id="WP_194215141.1">
    <property type="nucleotide sequence ID" value="NZ_CP061205.1"/>
</dbReference>
<evidence type="ECO:0000256" key="7">
    <source>
        <dbReference type="ARBA" id="ARBA00022989"/>
    </source>
</evidence>
<evidence type="ECO:0000256" key="6">
    <source>
        <dbReference type="ARBA" id="ARBA00022840"/>
    </source>
</evidence>
<feature type="region of interest" description="Disordered" evidence="12">
    <location>
        <begin position="1"/>
        <end position="52"/>
    </location>
</feature>
<dbReference type="InterPro" id="IPR011006">
    <property type="entry name" value="CheY-like_superfamily"/>
</dbReference>
<evidence type="ECO:0000256" key="4">
    <source>
        <dbReference type="ARBA" id="ARBA00022692"/>
    </source>
</evidence>
<keyword evidence="6" id="KW-0067">ATP-binding</keyword>
<evidence type="ECO:0000256" key="8">
    <source>
        <dbReference type="ARBA" id="ARBA00023012"/>
    </source>
</evidence>
<evidence type="ECO:0000256" key="12">
    <source>
        <dbReference type="SAM" id="MobiDB-lite"/>
    </source>
</evidence>
<evidence type="ECO:0000313" key="16">
    <source>
        <dbReference type="Proteomes" id="UP001595444"/>
    </source>
</evidence>
<keyword evidence="2" id="KW-1003">Cell membrane</keyword>
<dbReference type="CDD" id="cd17546">
    <property type="entry name" value="REC_hyHK_CKI1_RcsC-like"/>
    <property type="match status" value="1"/>
</dbReference>
<keyword evidence="4" id="KW-0812">Transmembrane</keyword>
<evidence type="ECO:0000256" key="5">
    <source>
        <dbReference type="ARBA" id="ARBA00022741"/>
    </source>
</evidence>